<comment type="cofactor">
    <cofactor evidence="1">
        <name>NAD(+)</name>
        <dbReference type="ChEBI" id="CHEBI:57540"/>
    </cofactor>
</comment>
<keyword evidence="4" id="KW-0057">Aromatic amino acid biosynthesis</keyword>
<dbReference type="CDD" id="cd08198">
    <property type="entry name" value="DHQS-like"/>
    <property type="match status" value="1"/>
</dbReference>
<keyword evidence="5" id="KW-0456">Lyase</keyword>
<accession>A0A512MC42</accession>
<evidence type="ECO:0000259" key="7">
    <source>
        <dbReference type="Pfam" id="PF24621"/>
    </source>
</evidence>
<dbReference type="Pfam" id="PF01761">
    <property type="entry name" value="DHQ_synthase"/>
    <property type="match status" value="1"/>
</dbReference>
<dbReference type="PANTHER" id="PTHR43622:SF7">
    <property type="entry name" value="3-DEHYDROQUINATE SYNTHASE, CHLOROPLASTIC"/>
    <property type="match status" value="1"/>
</dbReference>
<keyword evidence="3" id="KW-0520">NAD</keyword>
<dbReference type="AlphaFoldDB" id="A0A512MC42"/>
<evidence type="ECO:0000313" key="8">
    <source>
        <dbReference type="EMBL" id="GEP44303.1"/>
    </source>
</evidence>
<dbReference type="PANTHER" id="PTHR43622">
    <property type="entry name" value="3-DEHYDROQUINATE SYNTHASE"/>
    <property type="match status" value="1"/>
</dbReference>
<evidence type="ECO:0000313" key="9">
    <source>
        <dbReference type="Proteomes" id="UP000321577"/>
    </source>
</evidence>
<dbReference type="Pfam" id="PF24621">
    <property type="entry name" value="DHQS_C"/>
    <property type="match status" value="1"/>
</dbReference>
<sequence length="387" mass="42824">MLEKKIRLEHSHRILFTREVFAPANPTIRDLLMLDRPTKVPRVLIFADDHVVSANPRLEENIRAYARANAEVLDLAGDVVVLPGGEPCKNDFGLVQQCWQAINDACLDRHSYVFVIGGGAVLDLVCFAASTAHRGIRHVRFPTTTLSQGDGGVGVKNGVNYFGKKNWVGSFAVPYAVVNDFSFLESLPERGRRNGIIEAIKVSLIRDRAFFEEIERMADGLAHLEQSALERVVQRSAELHVEHIATGGDPFELGSARPLDFGHWAAHKLEQITHFEVTHGEAVAIGMAVDIVYSVKRGILDASTAQRVLKLIERIGFETFHPGLLAEGKSGEPVILEGLEEFREHLGGELTVTLVPKIGQKLEVHEMDRSLILAAMDELRARELVEA</sequence>
<evidence type="ECO:0000256" key="3">
    <source>
        <dbReference type="ARBA" id="ARBA00023027"/>
    </source>
</evidence>
<evidence type="ECO:0000256" key="1">
    <source>
        <dbReference type="ARBA" id="ARBA00001911"/>
    </source>
</evidence>
<feature type="domain" description="3-dehydroquinate synthase N-terminal" evidence="6">
    <location>
        <begin position="80"/>
        <end position="191"/>
    </location>
</feature>
<dbReference type="InterPro" id="IPR050071">
    <property type="entry name" value="Dehydroquinate_synthase"/>
</dbReference>
<dbReference type="Gene3D" id="3.40.50.1970">
    <property type="match status" value="1"/>
</dbReference>
<reference evidence="8 9" key="1">
    <citation type="submission" date="2019-07" db="EMBL/GenBank/DDBJ databases">
        <title>Whole genome shotgun sequence of Brevifollis gellanilyticus NBRC 108608.</title>
        <authorList>
            <person name="Hosoyama A."/>
            <person name="Uohara A."/>
            <person name="Ohji S."/>
            <person name="Ichikawa N."/>
        </authorList>
    </citation>
    <scope>NUCLEOTIDE SEQUENCE [LARGE SCALE GENOMIC DNA]</scope>
    <source>
        <strain evidence="8 9">NBRC 108608</strain>
    </source>
</reference>
<organism evidence="8 9">
    <name type="scientific">Brevifollis gellanilyticus</name>
    <dbReference type="NCBI Taxonomy" id="748831"/>
    <lineage>
        <taxon>Bacteria</taxon>
        <taxon>Pseudomonadati</taxon>
        <taxon>Verrucomicrobiota</taxon>
        <taxon>Verrucomicrobiia</taxon>
        <taxon>Verrucomicrobiales</taxon>
        <taxon>Verrucomicrobiaceae</taxon>
    </lineage>
</organism>
<dbReference type="GO" id="GO:0008652">
    <property type="term" value="P:amino acid biosynthetic process"/>
    <property type="evidence" value="ECO:0007669"/>
    <property type="project" value="UniProtKB-KW"/>
</dbReference>
<dbReference type="SUPFAM" id="SSF56796">
    <property type="entry name" value="Dehydroquinate synthase-like"/>
    <property type="match status" value="1"/>
</dbReference>
<proteinExistence type="predicted"/>
<dbReference type="Gene3D" id="1.20.1090.10">
    <property type="entry name" value="Dehydroquinate synthase-like - alpha domain"/>
    <property type="match status" value="1"/>
</dbReference>
<keyword evidence="2" id="KW-0028">Amino-acid biosynthesis</keyword>
<dbReference type="RefSeq" id="WP_146852120.1">
    <property type="nucleotide sequence ID" value="NZ_BKAG01000028.1"/>
</dbReference>
<evidence type="ECO:0000256" key="5">
    <source>
        <dbReference type="ARBA" id="ARBA00023239"/>
    </source>
</evidence>
<protein>
    <submittedName>
        <fullName evidence="8">3-dehydroquinate synthase</fullName>
    </submittedName>
</protein>
<evidence type="ECO:0000256" key="4">
    <source>
        <dbReference type="ARBA" id="ARBA00023141"/>
    </source>
</evidence>
<dbReference type="NCBIfam" id="NF004852">
    <property type="entry name" value="PRK06203.1"/>
    <property type="match status" value="1"/>
</dbReference>
<dbReference type="GO" id="GO:0009073">
    <property type="term" value="P:aromatic amino acid family biosynthetic process"/>
    <property type="evidence" value="ECO:0007669"/>
    <property type="project" value="UniProtKB-KW"/>
</dbReference>
<dbReference type="OrthoDB" id="9806583at2"/>
<gene>
    <name evidence="8" type="primary">aroB_1</name>
    <name evidence="8" type="ORF">BGE01nite_35940</name>
</gene>
<name>A0A512MC42_9BACT</name>
<dbReference type="GO" id="GO:0003856">
    <property type="term" value="F:3-dehydroquinate synthase activity"/>
    <property type="evidence" value="ECO:0007669"/>
    <property type="project" value="TreeGrafter"/>
</dbReference>
<evidence type="ECO:0000259" key="6">
    <source>
        <dbReference type="Pfam" id="PF01761"/>
    </source>
</evidence>
<feature type="domain" description="3-dehydroquinate synthase C-terminal" evidence="7">
    <location>
        <begin position="195"/>
        <end position="321"/>
    </location>
</feature>
<keyword evidence="9" id="KW-1185">Reference proteome</keyword>
<dbReference type="InterPro" id="IPR030960">
    <property type="entry name" value="DHQS/DOIS_N"/>
</dbReference>
<dbReference type="EMBL" id="BKAG01000028">
    <property type="protein sequence ID" value="GEP44303.1"/>
    <property type="molecule type" value="Genomic_DNA"/>
</dbReference>
<comment type="caution">
    <text evidence="8">The sequence shown here is derived from an EMBL/GenBank/DDBJ whole genome shotgun (WGS) entry which is preliminary data.</text>
</comment>
<evidence type="ECO:0000256" key="2">
    <source>
        <dbReference type="ARBA" id="ARBA00022605"/>
    </source>
</evidence>
<dbReference type="InterPro" id="IPR056179">
    <property type="entry name" value="DHQS_C"/>
</dbReference>
<dbReference type="Proteomes" id="UP000321577">
    <property type="component" value="Unassembled WGS sequence"/>
</dbReference>